<evidence type="ECO:0000313" key="7">
    <source>
        <dbReference type="Proteomes" id="UP001159364"/>
    </source>
</evidence>
<keyword evidence="2" id="KW-0677">Repeat</keyword>
<accession>A0AAV8T137</accession>
<keyword evidence="3" id="KW-0812">Transmembrane</keyword>
<evidence type="ECO:0000256" key="1">
    <source>
        <dbReference type="ARBA" id="ARBA00022729"/>
    </source>
</evidence>
<protein>
    <recommendedName>
        <fullName evidence="5">Gnk2-homologous domain-containing protein</fullName>
    </recommendedName>
</protein>
<sequence length="316" mass="34856">MRVTISTLNSSRFIFFLFSVLIQVIDLSTSQQPNLPVLHYCLDKGNFTSNSSYESNLYRLLDSLSSNPDISSYGFSSSSHGQDANTVNAIAMCRGDKNASACRTCINQSSQVLPQLCPNRKEAILWYDDCMLRYSNRTLSGKMEIDPLGGFVNVENVSESEETQFRQAISTLLDDLESRAASGDSHRKFATGNVTLSSVTRTHLYVLVHCTPDLASNLCLDCLIMAYDAYNAGLKQGERVFAPSCQLRYELYPFFDDQKSDEAKLLQPPIAPQATVIGPSFSTSGTAGESILAAKTAIFGVLLSLLLLFKNFKKRP</sequence>
<reference evidence="6 7" key="1">
    <citation type="submission" date="2021-09" db="EMBL/GenBank/DDBJ databases">
        <title>Genomic insights and catalytic innovation underlie evolution of tropane alkaloids biosynthesis.</title>
        <authorList>
            <person name="Wang Y.-J."/>
            <person name="Tian T."/>
            <person name="Huang J.-P."/>
            <person name="Huang S.-X."/>
        </authorList>
    </citation>
    <scope>NUCLEOTIDE SEQUENCE [LARGE SCALE GENOMIC DNA]</scope>
    <source>
        <strain evidence="6">KIB-2018</strain>
        <tissue evidence="6">Leaf</tissue>
    </source>
</reference>
<evidence type="ECO:0000256" key="4">
    <source>
        <dbReference type="SAM" id="SignalP"/>
    </source>
</evidence>
<dbReference type="Pfam" id="PF01657">
    <property type="entry name" value="Stress-antifung"/>
    <property type="match status" value="2"/>
</dbReference>
<organism evidence="6 7">
    <name type="scientific">Erythroxylum novogranatense</name>
    <dbReference type="NCBI Taxonomy" id="1862640"/>
    <lineage>
        <taxon>Eukaryota</taxon>
        <taxon>Viridiplantae</taxon>
        <taxon>Streptophyta</taxon>
        <taxon>Embryophyta</taxon>
        <taxon>Tracheophyta</taxon>
        <taxon>Spermatophyta</taxon>
        <taxon>Magnoliopsida</taxon>
        <taxon>eudicotyledons</taxon>
        <taxon>Gunneridae</taxon>
        <taxon>Pentapetalae</taxon>
        <taxon>rosids</taxon>
        <taxon>fabids</taxon>
        <taxon>Malpighiales</taxon>
        <taxon>Erythroxylaceae</taxon>
        <taxon>Erythroxylum</taxon>
    </lineage>
</organism>
<dbReference type="Proteomes" id="UP001159364">
    <property type="component" value="Linkage Group LG07"/>
</dbReference>
<dbReference type="EMBL" id="JAIWQS010000007">
    <property type="protein sequence ID" value="KAJ8760481.1"/>
    <property type="molecule type" value="Genomic_DNA"/>
</dbReference>
<comment type="caution">
    <text evidence="6">The sequence shown here is derived from an EMBL/GenBank/DDBJ whole genome shotgun (WGS) entry which is preliminary data.</text>
</comment>
<keyword evidence="1 4" id="KW-0732">Signal</keyword>
<keyword evidence="7" id="KW-1185">Reference proteome</keyword>
<dbReference type="PANTHER" id="PTHR32099:SF51">
    <property type="entry name" value="CYSTEINE-RICH RECEPTOR-LIKE PROTEIN KINASE 25 ISOFORM X1"/>
    <property type="match status" value="1"/>
</dbReference>
<feature type="transmembrane region" description="Helical" evidence="3">
    <location>
        <begin position="291"/>
        <end position="309"/>
    </location>
</feature>
<dbReference type="AlphaFoldDB" id="A0AAV8T137"/>
<dbReference type="Gene3D" id="3.30.430.20">
    <property type="entry name" value="Gnk2 domain, C-X8-C-X2-C motif"/>
    <property type="match status" value="2"/>
</dbReference>
<dbReference type="CDD" id="cd23509">
    <property type="entry name" value="Gnk2-like"/>
    <property type="match status" value="2"/>
</dbReference>
<proteinExistence type="predicted"/>
<feature type="domain" description="Gnk2-homologous" evidence="5">
    <location>
        <begin position="145"/>
        <end position="254"/>
    </location>
</feature>
<keyword evidence="3" id="KW-1133">Transmembrane helix</keyword>
<name>A0AAV8T137_9ROSI</name>
<evidence type="ECO:0000256" key="2">
    <source>
        <dbReference type="ARBA" id="ARBA00022737"/>
    </source>
</evidence>
<dbReference type="PANTHER" id="PTHR32099">
    <property type="entry name" value="CYSTEINE-RICH REPEAT SECRETORY PROTEIN"/>
    <property type="match status" value="1"/>
</dbReference>
<dbReference type="InterPro" id="IPR038408">
    <property type="entry name" value="GNK2_sf"/>
</dbReference>
<evidence type="ECO:0000256" key="3">
    <source>
        <dbReference type="SAM" id="Phobius"/>
    </source>
</evidence>
<keyword evidence="3" id="KW-0472">Membrane</keyword>
<feature type="chain" id="PRO_5044023866" description="Gnk2-homologous domain-containing protein" evidence="4">
    <location>
        <begin position="31"/>
        <end position="316"/>
    </location>
</feature>
<evidence type="ECO:0000259" key="5">
    <source>
        <dbReference type="PROSITE" id="PS51473"/>
    </source>
</evidence>
<gene>
    <name evidence="6" type="ORF">K2173_015148</name>
</gene>
<dbReference type="FunFam" id="3.30.430.20:FF:000003">
    <property type="entry name" value="Cysteine-rich RLK (RECEPTOR-like protein kinase) 10"/>
    <property type="match status" value="1"/>
</dbReference>
<dbReference type="PROSITE" id="PS51473">
    <property type="entry name" value="GNK2"/>
    <property type="match status" value="2"/>
</dbReference>
<evidence type="ECO:0000313" key="6">
    <source>
        <dbReference type="EMBL" id="KAJ8760481.1"/>
    </source>
</evidence>
<dbReference type="InterPro" id="IPR002902">
    <property type="entry name" value="GNK2"/>
</dbReference>
<feature type="domain" description="Gnk2-homologous" evidence="5">
    <location>
        <begin position="35"/>
        <end position="139"/>
    </location>
</feature>
<feature type="signal peptide" evidence="4">
    <location>
        <begin position="1"/>
        <end position="30"/>
    </location>
</feature>